<feature type="transmembrane region" description="Helical" evidence="10">
    <location>
        <begin position="710"/>
        <end position="728"/>
    </location>
</feature>
<dbReference type="Proteomes" id="UP000472727">
    <property type="component" value="Unassembled WGS sequence"/>
</dbReference>
<keyword evidence="5" id="KW-0547">Nucleotide-binding</keyword>
<dbReference type="Pfam" id="PF14510">
    <property type="entry name" value="ABC_trans_N"/>
    <property type="match status" value="1"/>
</dbReference>
<evidence type="ECO:0000256" key="10">
    <source>
        <dbReference type="SAM" id="Phobius"/>
    </source>
</evidence>
<evidence type="ECO:0000256" key="9">
    <source>
        <dbReference type="SAM" id="MobiDB-lite"/>
    </source>
</evidence>
<dbReference type="InterPro" id="IPR034001">
    <property type="entry name" value="ABCG_PDR_1"/>
</dbReference>
<dbReference type="Gene3D" id="3.40.50.300">
    <property type="entry name" value="P-loop containing nucleotide triphosphate hydrolases"/>
    <property type="match status" value="2"/>
</dbReference>
<evidence type="ECO:0000256" key="4">
    <source>
        <dbReference type="ARBA" id="ARBA00022692"/>
    </source>
</evidence>
<dbReference type="CDD" id="cd03232">
    <property type="entry name" value="ABCG_PDR_domain2"/>
    <property type="match status" value="1"/>
</dbReference>
<keyword evidence="8 10" id="KW-0472">Membrane</keyword>
<evidence type="ECO:0000313" key="12">
    <source>
        <dbReference type="EMBL" id="KAF3188255.1"/>
    </source>
</evidence>
<feature type="transmembrane region" description="Helical" evidence="10">
    <location>
        <begin position="818"/>
        <end position="840"/>
    </location>
</feature>
<dbReference type="CDD" id="cd03233">
    <property type="entry name" value="ABCG_PDR_domain1"/>
    <property type="match status" value="1"/>
</dbReference>
<gene>
    <name evidence="13" type="ORF">TWF106_006126</name>
    <name evidence="12" type="ORF">TWF788_000931</name>
</gene>
<name>A0A7C8QRL1_ORBOL</name>
<dbReference type="PANTHER" id="PTHR19241">
    <property type="entry name" value="ATP-BINDING CASSETTE TRANSPORTER"/>
    <property type="match status" value="1"/>
</dbReference>
<feature type="domain" description="ABC transporter" evidence="11">
    <location>
        <begin position="894"/>
        <end position="1130"/>
    </location>
</feature>
<dbReference type="GO" id="GO:0005524">
    <property type="term" value="F:ATP binding"/>
    <property type="evidence" value="ECO:0007669"/>
    <property type="project" value="UniProtKB-KW"/>
</dbReference>
<comment type="caution">
    <text evidence="13">The sequence shown here is derived from an EMBL/GenBank/DDBJ whole genome shotgun (WGS) entry which is preliminary data.</text>
</comment>
<evidence type="ECO:0000256" key="3">
    <source>
        <dbReference type="ARBA" id="ARBA00022448"/>
    </source>
</evidence>
<dbReference type="InterPro" id="IPR043926">
    <property type="entry name" value="ABCG_dom"/>
</dbReference>
<dbReference type="Proteomes" id="UP000479691">
    <property type="component" value="Unassembled WGS sequence"/>
</dbReference>
<feature type="transmembrane region" description="Helical" evidence="10">
    <location>
        <begin position="636"/>
        <end position="665"/>
    </location>
</feature>
<proteinExistence type="inferred from homology"/>
<feature type="compositionally biased region" description="Basic and acidic residues" evidence="9">
    <location>
        <begin position="122"/>
        <end position="134"/>
    </location>
</feature>
<dbReference type="Pfam" id="PF01061">
    <property type="entry name" value="ABC2_membrane"/>
    <property type="match status" value="2"/>
</dbReference>
<accession>A0A7C8QRL1</accession>
<dbReference type="EMBL" id="WIWS01000029">
    <property type="protein sequence ID" value="KAF3221526.1"/>
    <property type="molecule type" value="Genomic_DNA"/>
</dbReference>
<evidence type="ECO:0000256" key="5">
    <source>
        <dbReference type="ARBA" id="ARBA00022741"/>
    </source>
</evidence>
<dbReference type="GO" id="GO:0140359">
    <property type="term" value="F:ABC-type transporter activity"/>
    <property type="evidence" value="ECO:0007669"/>
    <property type="project" value="InterPro"/>
</dbReference>
<dbReference type="InterPro" id="IPR034003">
    <property type="entry name" value="ABCG_PDR_2"/>
</dbReference>
<evidence type="ECO:0000256" key="8">
    <source>
        <dbReference type="ARBA" id="ARBA00023136"/>
    </source>
</evidence>
<dbReference type="Pfam" id="PF06422">
    <property type="entry name" value="PDR_CDR"/>
    <property type="match status" value="1"/>
</dbReference>
<dbReference type="InterPro" id="IPR003439">
    <property type="entry name" value="ABC_transporter-like_ATP-bd"/>
</dbReference>
<dbReference type="SUPFAM" id="SSF52540">
    <property type="entry name" value="P-loop containing nucleoside triphosphate hydrolases"/>
    <property type="match status" value="2"/>
</dbReference>
<dbReference type="FunFam" id="3.40.50.300:FF:000054">
    <property type="entry name" value="ABC multidrug transporter atrF"/>
    <property type="match status" value="1"/>
</dbReference>
<evidence type="ECO:0000313" key="13">
    <source>
        <dbReference type="EMBL" id="KAF3221526.1"/>
    </source>
</evidence>
<dbReference type="InterPro" id="IPR027417">
    <property type="entry name" value="P-loop_NTPase"/>
</dbReference>
<feature type="transmembrane region" description="Helical" evidence="10">
    <location>
        <begin position="1484"/>
        <end position="1506"/>
    </location>
</feature>
<feature type="transmembrane region" description="Helical" evidence="10">
    <location>
        <begin position="1332"/>
        <end position="1356"/>
    </location>
</feature>
<dbReference type="InterPro" id="IPR013525">
    <property type="entry name" value="ABC2_TM"/>
</dbReference>
<feature type="region of interest" description="Disordered" evidence="9">
    <location>
        <begin position="102"/>
        <end position="149"/>
    </location>
</feature>
<dbReference type="InterPro" id="IPR003593">
    <property type="entry name" value="AAA+_ATPase"/>
</dbReference>
<reference evidence="14 15" key="1">
    <citation type="submission" date="2019-06" db="EMBL/GenBank/DDBJ databases">
        <authorList>
            <person name="Palmer J.M."/>
        </authorList>
    </citation>
    <scope>NUCLEOTIDE SEQUENCE [LARGE SCALE GENOMIC DNA]</scope>
    <source>
        <strain evidence="13 14">TWF106</strain>
        <strain evidence="12 15">TWF788</strain>
    </source>
</reference>
<dbReference type="Pfam" id="PF00005">
    <property type="entry name" value="ABC_tran"/>
    <property type="match status" value="2"/>
</dbReference>
<keyword evidence="7 10" id="KW-1133">Transmembrane helix</keyword>
<keyword evidence="3" id="KW-0813">Transport</keyword>
<dbReference type="GO" id="GO:0016020">
    <property type="term" value="C:membrane"/>
    <property type="evidence" value="ECO:0007669"/>
    <property type="project" value="UniProtKB-SubCell"/>
</dbReference>
<feature type="transmembrane region" description="Helical" evidence="10">
    <location>
        <begin position="1253"/>
        <end position="1273"/>
    </location>
</feature>
<dbReference type="SMART" id="SM00382">
    <property type="entry name" value="AAA"/>
    <property type="match status" value="2"/>
</dbReference>
<feature type="transmembrane region" description="Helical" evidence="10">
    <location>
        <begin position="572"/>
        <end position="590"/>
    </location>
</feature>
<feature type="transmembrane region" description="Helical" evidence="10">
    <location>
        <begin position="1220"/>
        <end position="1241"/>
    </location>
</feature>
<keyword evidence="6" id="KW-0067">ATP-binding</keyword>
<feature type="transmembrane region" description="Helical" evidence="10">
    <location>
        <begin position="677"/>
        <end position="698"/>
    </location>
</feature>
<dbReference type="EMBL" id="JAABOE010000011">
    <property type="protein sequence ID" value="KAF3188255.1"/>
    <property type="molecule type" value="Genomic_DNA"/>
</dbReference>
<feature type="transmembrane region" description="Helical" evidence="10">
    <location>
        <begin position="1294"/>
        <end position="1320"/>
    </location>
</feature>
<comment type="subcellular location">
    <subcellularLocation>
        <location evidence="1">Membrane</location>
        <topology evidence="1">Multi-pass membrane protein</topology>
    </subcellularLocation>
</comment>
<feature type="domain" description="ABC transporter" evidence="11">
    <location>
        <begin position="199"/>
        <end position="458"/>
    </location>
</feature>
<feature type="transmembrane region" description="Helical" evidence="10">
    <location>
        <begin position="1363"/>
        <end position="1384"/>
    </location>
</feature>
<evidence type="ECO:0000313" key="14">
    <source>
        <dbReference type="Proteomes" id="UP000472727"/>
    </source>
</evidence>
<feature type="transmembrane region" description="Helical" evidence="10">
    <location>
        <begin position="597"/>
        <end position="616"/>
    </location>
</feature>
<dbReference type="PROSITE" id="PS51257">
    <property type="entry name" value="PROKAR_LIPOPROTEIN"/>
    <property type="match status" value="1"/>
</dbReference>
<sequence length="1524" mass="169988">MRRTHAVTGSLFCFYHPFITITVLSCQPVYKRISSSIRSTATSNTKVNHLMDHQDPEKLGKMEAKDLENYREGRWGEESDQSSVNIQRAEAEFQDIRRELSNISAHPSTPHLGLSLTRSRRRVADEEKAQKEVDPSETEGEQEHEHETIDLEDYIRRSNEQKDESGILRKKVGVSFRDLSVSGTAGEKMYAKTLKDEIVELFGGTFVKMVMGALPLKKPASKAIIQGFNGVVKPKEMLLVLGKPGSGSSTFLRALTNQRRPFTSIGGEIHYSGLPFELAKGRYRGEILFNDEDDIHLPTLTVEQTLRFALKMKTPKTRIPGTSKAAFVESMLNLYASIFGMKHTLKTIVGGPWVRGVSGGERKRVSIMEALASRATINAYDNSTRGLDSSTAIDYIKSLRIMTTLTESTTIVTLYQAGESIYQEFDKVCLIDSGRQIYFGPAQEARAYFESLGYESQPRSTTADFLTSITNATERRIRKDAEGKVPITPEELEVAFRESKYFKQVQAELDEYDRELQEAEPAKVFEQAVKNEKNRGSGRKSPFVVSFLTQVVSLTQREFQLKFQDLTTLRNYMINAIFLALILGALFYDIPKDSAGAFLTGGASFFSVVLVAWLQFGEGFQVLAMRSVASKQVNFAFYRPAALLIAQMLADIPAMTAATVIYNIVVYFMVSFKSTAGAFFIHLLFSWTTSFVITTFYRAVAAWSGDINTYVQYGMAGLNVFAFFGGYMQSRFKMRGWYRWISYLSPVAYAQEAVLTNQYSGGTLVCAPGQIVPQVPGASSANQVCAIPGSTPGDLTFDPSTYAQVQFGFTSSHIWRNFGILIGFFAFFLFVAIAGVEVLAKAESGGGLTKQYVRKSKWMFWKSNKGESLPTTKSSNIESGPLTKVSTKSNPSVFTFKNVNYHVSDKQLLHDVEGLVKPGVLLALMGASGAGKTTLLDNLSQRKRVGIVQGDLRIDGRPLQPDFGRNTGYVEQMDVHDGTATVREAITFSGTLRQPKSVPLQEKLDFVDKVITLLELDPIGDALISGLNIEEKKRVTIAVELAARPDTLLFLDEPTSGLDSNGALSIVRFLRKLARESGLCIVCTIHQPSSVLFSNFDEVLLLAAGGRTVYFGEIGEDGTKVLDYYARNGAKPAAQDANPAEYILETVRPGGSTNWYEVWKASPERTALVKEIDRTNAELVALPAPDRDGVPPTYAMPLSSQTVELMKRTWRNYWRDSSYIYSKVFTNLSLGLMAGILFFQAGNSIIEMQARGFSTFIAIVTGATLVTSVQPKFMELRAYYEARERNSKIYSSPAWLTAMTVAEIPYAFFTTVFFFLPYYYMVGFPSDSNVAGYQYFLLVMYEIFSAHIGIVIAAICPSFDMTLIVNPLFFGLTFSFTGILVPWGQLASVFRYFLYYANPIAYAARGLIGNVVHGVDVMCSPQELVTFQPPSGQTCAQYAGDWLSSTVGYFVDNNATSDCQYCQFKNGDEYLTSINIKFEDRWDYFGYFVIFIFTNIALIFISYAVVRDIRWGKVWAKYFGKKQE</sequence>
<organism evidence="13 14">
    <name type="scientific">Orbilia oligospora</name>
    <name type="common">Nematode-trapping fungus</name>
    <name type="synonym">Arthrobotrys oligospora</name>
    <dbReference type="NCBI Taxonomy" id="2813651"/>
    <lineage>
        <taxon>Eukaryota</taxon>
        <taxon>Fungi</taxon>
        <taxon>Dikarya</taxon>
        <taxon>Ascomycota</taxon>
        <taxon>Pezizomycotina</taxon>
        <taxon>Orbiliomycetes</taxon>
        <taxon>Orbiliales</taxon>
        <taxon>Orbiliaceae</taxon>
        <taxon>Orbilia</taxon>
    </lineage>
</organism>
<dbReference type="GO" id="GO:0016887">
    <property type="term" value="F:ATP hydrolysis activity"/>
    <property type="evidence" value="ECO:0007669"/>
    <property type="project" value="InterPro"/>
</dbReference>
<evidence type="ECO:0000256" key="7">
    <source>
        <dbReference type="ARBA" id="ARBA00022989"/>
    </source>
</evidence>
<dbReference type="InterPro" id="IPR010929">
    <property type="entry name" value="PDR_CDR_ABC"/>
</dbReference>
<dbReference type="Pfam" id="PF19055">
    <property type="entry name" value="ABC2_membrane_7"/>
    <property type="match status" value="1"/>
</dbReference>
<evidence type="ECO:0000313" key="15">
    <source>
        <dbReference type="Proteomes" id="UP000479691"/>
    </source>
</evidence>
<evidence type="ECO:0000256" key="2">
    <source>
        <dbReference type="ARBA" id="ARBA00006012"/>
    </source>
</evidence>
<evidence type="ECO:0000256" key="6">
    <source>
        <dbReference type="ARBA" id="ARBA00022840"/>
    </source>
</evidence>
<dbReference type="InterPro" id="IPR029481">
    <property type="entry name" value="ABC_trans_N"/>
</dbReference>
<protein>
    <recommendedName>
        <fullName evidence="11">ABC transporter domain-containing protein</fullName>
    </recommendedName>
</protein>
<comment type="similarity">
    <text evidence="2">Belongs to the ABC transporter superfamily. ABCG family. PDR (TC 3.A.1.205) subfamily.</text>
</comment>
<dbReference type="PROSITE" id="PS50893">
    <property type="entry name" value="ABC_TRANSPORTER_2"/>
    <property type="match status" value="2"/>
</dbReference>
<evidence type="ECO:0000256" key="1">
    <source>
        <dbReference type="ARBA" id="ARBA00004141"/>
    </source>
</evidence>
<evidence type="ECO:0000259" key="11">
    <source>
        <dbReference type="PROSITE" id="PS50893"/>
    </source>
</evidence>
<keyword evidence="4 10" id="KW-0812">Transmembrane</keyword>